<accession>A0ABT8IYJ3</accession>
<comment type="caution">
    <text evidence="2">The sequence shown here is derived from an EMBL/GenBank/DDBJ whole genome shotgun (WGS) entry which is preliminary data.</text>
</comment>
<reference evidence="2" key="1">
    <citation type="submission" date="2023-03" db="EMBL/GenBank/DDBJ databases">
        <title>MT1 and MT2 Draft Genomes of Novel Species.</title>
        <authorList>
            <person name="Venkateswaran K."/>
        </authorList>
    </citation>
    <scope>NUCLEOTIDE SEQUENCE</scope>
    <source>
        <strain evidence="2">F6_8S_P_1A</strain>
    </source>
</reference>
<organism evidence="2 3">
    <name type="scientific">Leifsonia virtsii</name>
    <dbReference type="NCBI Taxonomy" id="3035915"/>
    <lineage>
        <taxon>Bacteria</taxon>
        <taxon>Bacillati</taxon>
        <taxon>Actinomycetota</taxon>
        <taxon>Actinomycetes</taxon>
        <taxon>Micrococcales</taxon>
        <taxon>Microbacteriaceae</taxon>
        <taxon>Leifsonia</taxon>
    </lineage>
</organism>
<feature type="compositionally biased region" description="Polar residues" evidence="1">
    <location>
        <begin position="262"/>
        <end position="271"/>
    </location>
</feature>
<sequence length="271" mass="26539">MIAGLLHTVPALAATFDALVADAVPGAQREHIVDAWMLETAIAEGVTPAVEARVASHLRHLQEAGADAVLVTCSSIGEAAERAAVSLSIPILRVDAPMAAQAIASLPTVASSINLADTPSAGGLSEEATLGRRVVVLATNRATLGPTTRLIEREAAARGVDASVTATVVEGAAAARARGDQAGHDRLIADAVRAAAADAGAGVIVLAQASMAAAAESAGVAVPVLTSPAGGVASLAETLTPSDPGKPDASANRPAAPGSGGTTDPQNGASS</sequence>
<proteinExistence type="predicted"/>
<evidence type="ECO:0000313" key="3">
    <source>
        <dbReference type="Proteomes" id="UP001174210"/>
    </source>
</evidence>
<gene>
    <name evidence="2" type="ORF">P5G59_12015</name>
</gene>
<protein>
    <recommendedName>
        <fullName evidence="4">Asp/Glu/hydantoin racemase</fullName>
    </recommendedName>
</protein>
<name>A0ABT8IYJ3_9MICO</name>
<evidence type="ECO:0008006" key="4">
    <source>
        <dbReference type="Google" id="ProtNLM"/>
    </source>
</evidence>
<evidence type="ECO:0000313" key="2">
    <source>
        <dbReference type="EMBL" id="MDN4597870.1"/>
    </source>
</evidence>
<dbReference type="RefSeq" id="WP_301219199.1">
    <property type="nucleotide sequence ID" value="NZ_JAROCB010000003.1"/>
</dbReference>
<dbReference type="Proteomes" id="UP001174210">
    <property type="component" value="Unassembled WGS sequence"/>
</dbReference>
<keyword evidence="3" id="KW-1185">Reference proteome</keyword>
<dbReference type="EMBL" id="JAROCB010000003">
    <property type="protein sequence ID" value="MDN4597870.1"/>
    <property type="molecule type" value="Genomic_DNA"/>
</dbReference>
<feature type="region of interest" description="Disordered" evidence="1">
    <location>
        <begin position="235"/>
        <end position="271"/>
    </location>
</feature>
<dbReference type="InterPro" id="IPR053714">
    <property type="entry name" value="Iso_Racemase_Enz_sf"/>
</dbReference>
<dbReference type="Gene3D" id="3.40.50.12500">
    <property type="match status" value="1"/>
</dbReference>
<evidence type="ECO:0000256" key="1">
    <source>
        <dbReference type="SAM" id="MobiDB-lite"/>
    </source>
</evidence>